<dbReference type="PANTHER" id="PTHR21561">
    <property type="entry name" value="INO80 COMPLEX SUBUNIT B"/>
    <property type="match status" value="1"/>
</dbReference>
<name>A0A8H3G4T4_9LECA</name>
<dbReference type="GO" id="GO:0006338">
    <property type="term" value="P:chromatin remodeling"/>
    <property type="evidence" value="ECO:0007669"/>
    <property type="project" value="InterPro"/>
</dbReference>
<dbReference type="AlphaFoldDB" id="A0A8H3G4T4"/>
<evidence type="ECO:0000259" key="2">
    <source>
        <dbReference type="SMART" id="SM01406"/>
    </source>
</evidence>
<gene>
    <name evidence="3" type="ORF">IMSHALPRED_010799</name>
</gene>
<feature type="compositionally biased region" description="Basic residues" evidence="1">
    <location>
        <begin position="339"/>
        <end position="350"/>
    </location>
</feature>
<feature type="region of interest" description="Disordered" evidence="1">
    <location>
        <begin position="1"/>
        <end position="375"/>
    </location>
</feature>
<organism evidence="3 4">
    <name type="scientific">Imshaugia aleurites</name>
    <dbReference type="NCBI Taxonomy" id="172621"/>
    <lineage>
        <taxon>Eukaryota</taxon>
        <taxon>Fungi</taxon>
        <taxon>Dikarya</taxon>
        <taxon>Ascomycota</taxon>
        <taxon>Pezizomycotina</taxon>
        <taxon>Lecanoromycetes</taxon>
        <taxon>OSLEUM clade</taxon>
        <taxon>Lecanoromycetidae</taxon>
        <taxon>Lecanorales</taxon>
        <taxon>Lecanorineae</taxon>
        <taxon>Parmeliaceae</taxon>
        <taxon>Imshaugia</taxon>
    </lineage>
</organism>
<feature type="compositionally biased region" description="Basic and acidic residues" evidence="1">
    <location>
        <begin position="39"/>
        <end position="52"/>
    </location>
</feature>
<keyword evidence="4" id="KW-1185">Reference proteome</keyword>
<proteinExistence type="predicted"/>
<dbReference type="OrthoDB" id="2021186at2759"/>
<feature type="domain" description="INO80 complex subunit B-like conserved region" evidence="2">
    <location>
        <begin position="308"/>
        <end position="398"/>
    </location>
</feature>
<dbReference type="InterPro" id="IPR029523">
    <property type="entry name" value="INO80B/Ies2"/>
</dbReference>
<reference evidence="3" key="1">
    <citation type="submission" date="2021-03" db="EMBL/GenBank/DDBJ databases">
        <authorList>
            <person name="Tagirdzhanova G."/>
        </authorList>
    </citation>
    <scope>NUCLEOTIDE SEQUENCE</scope>
</reference>
<feature type="compositionally biased region" description="Acidic residues" evidence="1">
    <location>
        <begin position="219"/>
        <end position="257"/>
    </location>
</feature>
<evidence type="ECO:0000313" key="4">
    <source>
        <dbReference type="Proteomes" id="UP000664534"/>
    </source>
</evidence>
<sequence length="419" mass="45947">MPERRTLRSRNTLTSNPSPPVQPVSTRPRRGLSGSTVKVTRDDSTSPDESRKALRLTVKMPSSKLREAMSSSASSRSPNPGDQLTGAEIVSGPRTSRAKKSYVVESESDDDDEDDEDEEIEVSDDEQLEQEDEEQDEEGEGDEDEEEDASGEAEGESADEDADGDIDMDEDADDGQPLPAPPSILKVNGPIAKPPAKPTLTVTPAQDAKFKSVEAKEMEMEDDDEELSELSENDDEEDVEGEEDAEADDDVDMEQDDEGRSDGGSRGSTPDVSKMTKRQQGRLTQVVGSDFLQLPMEPQTKKHLTAEEHAMRRAEMARRRKNLSEKRNEEEKMDTINRLLKKQAPKRRGKISAAEISAQDRGDDSASPPEEEVAPANRVFVRWISDREGCRIGVPGEWLGGPVGAVWGGKRVVAVGEVG</sequence>
<feature type="compositionally biased region" description="Low complexity" evidence="1">
    <location>
        <begin position="68"/>
        <end position="77"/>
    </location>
</feature>
<dbReference type="Proteomes" id="UP000664534">
    <property type="component" value="Unassembled WGS sequence"/>
</dbReference>
<evidence type="ECO:0000256" key="1">
    <source>
        <dbReference type="SAM" id="MobiDB-lite"/>
    </source>
</evidence>
<feature type="compositionally biased region" description="Basic and acidic residues" evidence="1">
    <location>
        <begin position="208"/>
        <end position="218"/>
    </location>
</feature>
<comment type="caution">
    <text evidence="3">The sequence shown here is derived from an EMBL/GenBank/DDBJ whole genome shotgun (WGS) entry which is preliminary data.</text>
</comment>
<feature type="compositionally biased region" description="Basic and acidic residues" evidence="1">
    <location>
        <begin position="304"/>
        <end position="335"/>
    </location>
</feature>
<dbReference type="PANTHER" id="PTHR21561:SF12">
    <property type="entry name" value="INO80 COMPLEX SUBUNIT B"/>
    <property type="match status" value="1"/>
</dbReference>
<dbReference type="EMBL" id="CAJPDT010000092">
    <property type="protein sequence ID" value="CAF9936559.1"/>
    <property type="molecule type" value="Genomic_DNA"/>
</dbReference>
<feature type="compositionally biased region" description="Acidic residues" evidence="1">
    <location>
        <begin position="106"/>
        <end position="174"/>
    </location>
</feature>
<dbReference type="InterPro" id="IPR006880">
    <property type="entry name" value="INO80B_C"/>
</dbReference>
<dbReference type="Pfam" id="PF04795">
    <property type="entry name" value="PAPA-1"/>
    <property type="match status" value="1"/>
</dbReference>
<accession>A0A8H3G4T4</accession>
<dbReference type="SMART" id="SM01406">
    <property type="entry name" value="PAPA-1"/>
    <property type="match status" value="1"/>
</dbReference>
<evidence type="ECO:0000313" key="3">
    <source>
        <dbReference type="EMBL" id="CAF9936559.1"/>
    </source>
</evidence>
<protein>
    <recommendedName>
        <fullName evidence="2">INO80 complex subunit B-like conserved region domain-containing protein</fullName>
    </recommendedName>
</protein>
<dbReference type="GO" id="GO:0031011">
    <property type="term" value="C:Ino80 complex"/>
    <property type="evidence" value="ECO:0007669"/>
    <property type="project" value="InterPro"/>
</dbReference>